<proteinExistence type="predicted"/>
<protein>
    <submittedName>
        <fullName evidence="2">DUF1402 family protein</fullName>
    </submittedName>
</protein>
<evidence type="ECO:0000313" key="2">
    <source>
        <dbReference type="EMBL" id="MDA5400954.1"/>
    </source>
</evidence>
<evidence type="ECO:0000313" key="3">
    <source>
        <dbReference type="Proteomes" id="UP001151234"/>
    </source>
</evidence>
<dbReference type="AlphaFoldDB" id="A0A9X3UM63"/>
<dbReference type="InterPro" id="IPR009842">
    <property type="entry name" value="DUF1402"/>
</dbReference>
<dbReference type="RefSeq" id="WP_267993166.1">
    <property type="nucleotide sequence ID" value="NZ_JAPJZI010000001.1"/>
</dbReference>
<keyword evidence="3" id="KW-1185">Reference proteome</keyword>
<organism evidence="2 3">
    <name type="scientific">Hoeflea prorocentri</name>
    <dbReference type="NCBI Taxonomy" id="1922333"/>
    <lineage>
        <taxon>Bacteria</taxon>
        <taxon>Pseudomonadati</taxon>
        <taxon>Pseudomonadota</taxon>
        <taxon>Alphaproteobacteria</taxon>
        <taxon>Hyphomicrobiales</taxon>
        <taxon>Rhizobiaceae</taxon>
        <taxon>Hoeflea</taxon>
    </lineage>
</organism>
<feature type="chain" id="PRO_5040892849" evidence="1">
    <location>
        <begin position="26"/>
        <end position="323"/>
    </location>
</feature>
<dbReference type="EMBL" id="JAPJZI010000001">
    <property type="protein sequence ID" value="MDA5400954.1"/>
    <property type="molecule type" value="Genomic_DNA"/>
</dbReference>
<gene>
    <name evidence="2" type="ORF">OQ273_20440</name>
</gene>
<dbReference type="Pfam" id="PF07182">
    <property type="entry name" value="DUF1402"/>
    <property type="match status" value="1"/>
</dbReference>
<name>A0A9X3UM63_9HYPH</name>
<reference evidence="2" key="1">
    <citation type="submission" date="2022-11" db="EMBL/GenBank/DDBJ databases">
        <title>Draft genome sequence of Hoeflea poritis E7-10 and Hoeflea prorocentri PM5-8, separated from scleractinian coral Porites lutea and marine dinoflagellate.</title>
        <authorList>
            <person name="Zhang G."/>
            <person name="Wei Q."/>
            <person name="Cai L."/>
        </authorList>
    </citation>
    <scope>NUCLEOTIDE SEQUENCE</scope>
    <source>
        <strain evidence="2">PM5-8</strain>
    </source>
</reference>
<sequence length="323" mass="36896">MRRHLFQLAAIVVCSLVFFAPVASAKLVMVPEGNRNEVQPTIPGASVKRTKQTKSTFERKYRKIHDLLKRDTKLRGKIKSVAAKYDIDPLHIVGALVGEHTYNVDAYDRLQSYYVKAMSYATGGINFRYDGENVDTFIRREEFSDCENRNGSFAVWSCREAVWEKNFRNRKVDGKRFPNDRFSAVFFQPFYAGQTFGLGQLNPLTALKLTDKVNRVSGYKKLTHENGQDVYKAIMNPDITLAYVAAALRHSIDVYGDIAGFDISENPGITATLYNVGNPDRRARALARKNKQRRAQGKRAIYPKENYYGWLVNDKLAELRQLF</sequence>
<evidence type="ECO:0000256" key="1">
    <source>
        <dbReference type="SAM" id="SignalP"/>
    </source>
</evidence>
<comment type="caution">
    <text evidence="2">The sequence shown here is derived from an EMBL/GenBank/DDBJ whole genome shotgun (WGS) entry which is preliminary data.</text>
</comment>
<dbReference type="Proteomes" id="UP001151234">
    <property type="component" value="Unassembled WGS sequence"/>
</dbReference>
<feature type="signal peptide" evidence="1">
    <location>
        <begin position="1"/>
        <end position="25"/>
    </location>
</feature>
<accession>A0A9X3UM63</accession>
<keyword evidence="1" id="KW-0732">Signal</keyword>